<protein>
    <submittedName>
        <fullName evidence="3">Spore maturation protein</fullName>
    </submittedName>
</protein>
<keyword evidence="1" id="KW-0472">Membrane</keyword>
<dbReference type="Pfam" id="PF07670">
    <property type="entry name" value="Gate"/>
    <property type="match status" value="1"/>
</dbReference>
<accession>A0A1D8GDT0</accession>
<name>A0A1D8GDT0_9FIRM</name>
<sequence>MFMEIISGISTYAIPFILLAIPTYAFVKKVKVYESFTDGAKEGFETAVRIIPYLVAMLVAIGVFRASGAMDVVTSILSPITNLIGMPAEVLPMALMRPLSGGGATGIMSDLITNHGPDSLIGRMASIMMGSTETTFYVLAVYFGAVAIKKTRHALPAGLIADGVGLITAVIVTRLMFGA</sequence>
<evidence type="ECO:0000256" key="1">
    <source>
        <dbReference type="SAM" id="Phobius"/>
    </source>
</evidence>
<feature type="transmembrane region" description="Helical" evidence="1">
    <location>
        <begin position="154"/>
        <end position="177"/>
    </location>
</feature>
<keyword evidence="4" id="KW-1185">Reference proteome</keyword>
<dbReference type="Proteomes" id="UP000095743">
    <property type="component" value="Chromosome"/>
</dbReference>
<evidence type="ECO:0000313" key="3">
    <source>
        <dbReference type="EMBL" id="AOT69054.1"/>
    </source>
</evidence>
<dbReference type="PANTHER" id="PTHR35793">
    <property type="entry name" value="INNER MEMBRANE PROTEIN YJIG"/>
    <property type="match status" value="1"/>
</dbReference>
<feature type="transmembrane region" description="Helical" evidence="1">
    <location>
        <begin position="127"/>
        <end position="148"/>
    </location>
</feature>
<dbReference type="OrthoDB" id="9805623at2"/>
<keyword evidence="1" id="KW-0812">Transmembrane</keyword>
<dbReference type="PANTHER" id="PTHR35793:SF2">
    <property type="entry name" value="INNER MEMBRANE PROTEIN YJIG"/>
    <property type="match status" value="1"/>
</dbReference>
<dbReference type="RefSeq" id="WP_069974620.1">
    <property type="nucleotide sequence ID" value="NZ_CP017269.1"/>
</dbReference>
<gene>
    <name evidence="3" type="ORF">Gferi_05460</name>
</gene>
<dbReference type="InterPro" id="IPR011642">
    <property type="entry name" value="Gate_dom"/>
</dbReference>
<organism evidence="3 4">
    <name type="scientific">Geosporobacter ferrireducens</name>
    <dbReference type="NCBI Taxonomy" id="1424294"/>
    <lineage>
        <taxon>Bacteria</taxon>
        <taxon>Bacillati</taxon>
        <taxon>Bacillota</taxon>
        <taxon>Clostridia</taxon>
        <taxon>Peptostreptococcales</taxon>
        <taxon>Thermotaleaceae</taxon>
        <taxon>Geosporobacter</taxon>
    </lineage>
</organism>
<feature type="transmembrane region" description="Helical" evidence="1">
    <location>
        <begin position="6"/>
        <end position="27"/>
    </location>
</feature>
<dbReference type="KEGG" id="gfe:Gferi_05460"/>
<feature type="transmembrane region" description="Helical" evidence="1">
    <location>
        <begin position="47"/>
        <end position="66"/>
    </location>
</feature>
<dbReference type="GO" id="GO:0005886">
    <property type="term" value="C:plasma membrane"/>
    <property type="evidence" value="ECO:0007669"/>
    <property type="project" value="TreeGrafter"/>
</dbReference>
<feature type="domain" description="Nucleoside transporter/FeoB GTPase Gate" evidence="2">
    <location>
        <begin position="48"/>
        <end position="149"/>
    </location>
</feature>
<evidence type="ECO:0000259" key="2">
    <source>
        <dbReference type="Pfam" id="PF07670"/>
    </source>
</evidence>
<dbReference type="STRING" id="1424294.Gferi_05460"/>
<evidence type="ECO:0000313" key="4">
    <source>
        <dbReference type="Proteomes" id="UP000095743"/>
    </source>
</evidence>
<proteinExistence type="predicted"/>
<keyword evidence="1" id="KW-1133">Transmembrane helix</keyword>
<dbReference type="EMBL" id="CP017269">
    <property type="protein sequence ID" value="AOT69054.1"/>
    <property type="molecule type" value="Genomic_DNA"/>
</dbReference>
<reference evidence="3 4" key="1">
    <citation type="submission" date="2016-09" db="EMBL/GenBank/DDBJ databases">
        <title>Genomic analysis reveals versatility of anaerobic energy metabolism of Geosporobacter ferrireducens IRF9 of phylum Firmicutes.</title>
        <authorList>
            <person name="Kim S.-J."/>
        </authorList>
    </citation>
    <scope>NUCLEOTIDE SEQUENCE [LARGE SCALE GENOMIC DNA]</scope>
    <source>
        <strain evidence="3 4">IRF9</strain>
    </source>
</reference>
<dbReference type="InterPro" id="IPR052549">
    <property type="entry name" value="SpmB"/>
</dbReference>
<dbReference type="AlphaFoldDB" id="A0A1D8GDT0"/>